<evidence type="ECO:0000313" key="4">
    <source>
        <dbReference type="EMBL" id="KIJ33508.1"/>
    </source>
</evidence>
<dbReference type="HOGENOM" id="CLU_059042_0_0_1"/>
<comment type="cofactor">
    <cofactor evidence="1">
        <name>a divalent metal cation</name>
        <dbReference type="ChEBI" id="CHEBI:60240"/>
    </cofactor>
</comment>
<dbReference type="AlphaFoldDB" id="A0A0C9TTB1"/>
<evidence type="ECO:0000313" key="5">
    <source>
        <dbReference type="Proteomes" id="UP000054279"/>
    </source>
</evidence>
<protein>
    <recommendedName>
        <fullName evidence="3">DDE Tnp4 domain-containing protein</fullName>
    </recommendedName>
</protein>
<feature type="domain" description="DDE Tnp4" evidence="3">
    <location>
        <begin position="114"/>
        <end position="257"/>
    </location>
</feature>
<evidence type="ECO:0000256" key="1">
    <source>
        <dbReference type="ARBA" id="ARBA00001968"/>
    </source>
</evidence>
<dbReference type="InterPro" id="IPR027806">
    <property type="entry name" value="HARBI1_dom"/>
</dbReference>
<name>A0A0C9TTB1_SPHS4</name>
<keyword evidence="5" id="KW-1185">Reference proteome</keyword>
<proteinExistence type="predicted"/>
<accession>A0A0C9TTB1</accession>
<dbReference type="Proteomes" id="UP000054279">
    <property type="component" value="Unassembled WGS sequence"/>
</dbReference>
<evidence type="ECO:0000256" key="2">
    <source>
        <dbReference type="ARBA" id="ARBA00022723"/>
    </source>
</evidence>
<organism evidence="4 5">
    <name type="scientific">Sphaerobolus stellatus (strain SS14)</name>
    <dbReference type="NCBI Taxonomy" id="990650"/>
    <lineage>
        <taxon>Eukaryota</taxon>
        <taxon>Fungi</taxon>
        <taxon>Dikarya</taxon>
        <taxon>Basidiomycota</taxon>
        <taxon>Agaricomycotina</taxon>
        <taxon>Agaricomycetes</taxon>
        <taxon>Phallomycetidae</taxon>
        <taxon>Geastrales</taxon>
        <taxon>Sphaerobolaceae</taxon>
        <taxon>Sphaerobolus</taxon>
    </lineage>
</organism>
<dbReference type="OrthoDB" id="5945905at2759"/>
<dbReference type="GO" id="GO:0046872">
    <property type="term" value="F:metal ion binding"/>
    <property type="evidence" value="ECO:0007669"/>
    <property type="project" value="UniProtKB-KW"/>
</dbReference>
<reference evidence="4 5" key="1">
    <citation type="submission" date="2014-06" db="EMBL/GenBank/DDBJ databases">
        <title>Evolutionary Origins and Diversification of the Mycorrhizal Mutualists.</title>
        <authorList>
            <consortium name="DOE Joint Genome Institute"/>
            <consortium name="Mycorrhizal Genomics Consortium"/>
            <person name="Kohler A."/>
            <person name="Kuo A."/>
            <person name="Nagy L.G."/>
            <person name="Floudas D."/>
            <person name="Copeland A."/>
            <person name="Barry K.W."/>
            <person name="Cichocki N."/>
            <person name="Veneault-Fourrey C."/>
            <person name="LaButti K."/>
            <person name="Lindquist E.A."/>
            <person name="Lipzen A."/>
            <person name="Lundell T."/>
            <person name="Morin E."/>
            <person name="Murat C."/>
            <person name="Riley R."/>
            <person name="Ohm R."/>
            <person name="Sun H."/>
            <person name="Tunlid A."/>
            <person name="Henrissat B."/>
            <person name="Grigoriev I.V."/>
            <person name="Hibbett D.S."/>
            <person name="Martin F."/>
        </authorList>
    </citation>
    <scope>NUCLEOTIDE SEQUENCE [LARGE SCALE GENOMIC DNA]</scope>
    <source>
        <strain evidence="4 5">SS14</strain>
    </source>
</reference>
<sequence>MTAGQLLNLVDVLRIPAIIITEHRYRFTGTEALGLLLARFRTGADQYQLQAMYGRSQSAISTIVNWLVKFLDEKWKHLLDWDYEHLLSPEKLRIYGQTLYNQGAPLDTVFGWPDCTKFFTCRPFQYQRLVYNGHSRAHCLKFQAIVIPCGIIVNLFGPIEGQRHDMTLWKESGVAENLAMHAFITDDAGVQCPYQVYGDAAYGLSPHVLIPFSGSEARTPYERAWNGIMGKNHVSVENAFAIVLMLWPFLRTWWKMKIYGSPIGQYYRVGVLLTNAVNCISPNQIAQRFDCQPPSIEEYFHD</sequence>
<gene>
    <name evidence="4" type="ORF">M422DRAFT_264439</name>
</gene>
<dbReference type="EMBL" id="KN837211">
    <property type="protein sequence ID" value="KIJ33508.1"/>
    <property type="molecule type" value="Genomic_DNA"/>
</dbReference>
<dbReference type="Pfam" id="PF13359">
    <property type="entry name" value="DDE_Tnp_4"/>
    <property type="match status" value="1"/>
</dbReference>
<evidence type="ECO:0000259" key="3">
    <source>
        <dbReference type="Pfam" id="PF13359"/>
    </source>
</evidence>
<keyword evidence="2" id="KW-0479">Metal-binding</keyword>